<dbReference type="EMBL" id="SRRM01000003">
    <property type="protein sequence ID" value="TKY89780.1"/>
    <property type="molecule type" value="Genomic_DNA"/>
</dbReference>
<reference evidence="2 3" key="1">
    <citation type="submission" date="2019-05" db="EMBL/GenBank/DDBJ databases">
        <title>Sporisorium graminicola CBS 10092 draft sequencing and annotation.</title>
        <authorList>
            <person name="Solano-Gonzalez S."/>
            <person name="Caddick M.X."/>
            <person name="Darby A."/>
        </authorList>
    </citation>
    <scope>NUCLEOTIDE SEQUENCE [LARGE SCALE GENOMIC DNA]</scope>
    <source>
        <strain evidence="2 3">CBS 10092</strain>
    </source>
</reference>
<sequence length="206" mass="22496">MQHNHGTPLQVGGAQLPLAWSPMMDYPGFGMSASAPCTPAVPQWQEAYFQEDAYAQLPPYYLPVGTSAPTTPVVPRVLEAYFQEAPTKQLSTLQQGYADAGPSRFAAAHWGSTPDQHFHQRQYSAQDLGDAMPIEQHQLLLSSPILSDSASDSTSVQGSPQQLDLQPVSLTRPDPSTSGYGCMHWLEQQQHQRPGGAFQNSLFLSQ</sequence>
<organism evidence="2 3">
    <name type="scientific">Sporisorium graminicola</name>
    <dbReference type="NCBI Taxonomy" id="280036"/>
    <lineage>
        <taxon>Eukaryota</taxon>
        <taxon>Fungi</taxon>
        <taxon>Dikarya</taxon>
        <taxon>Basidiomycota</taxon>
        <taxon>Ustilaginomycotina</taxon>
        <taxon>Ustilaginomycetes</taxon>
        <taxon>Ustilaginales</taxon>
        <taxon>Ustilaginaceae</taxon>
        <taxon>Sporisorium</taxon>
    </lineage>
</organism>
<evidence type="ECO:0000256" key="1">
    <source>
        <dbReference type="SAM" id="MobiDB-lite"/>
    </source>
</evidence>
<dbReference type="AlphaFoldDB" id="A0A4U7KYY9"/>
<protein>
    <submittedName>
        <fullName evidence="2">Uncharacterized protein</fullName>
    </submittedName>
</protein>
<dbReference type="GeneID" id="40723972"/>
<gene>
    <name evidence="2" type="ORF">EX895_001077</name>
</gene>
<name>A0A4U7KYY9_9BASI</name>
<comment type="caution">
    <text evidence="2">The sequence shown here is derived from an EMBL/GenBank/DDBJ whole genome shotgun (WGS) entry which is preliminary data.</text>
</comment>
<dbReference type="KEGG" id="sgra:EX895_001077"/>
<accession>A0A4U7KYY9</accession>
<dbReference type="Proteomes" id="UP000306050">
    <property type="component" value="Chromosome SGRAM_10"/>
</dbReference>
<keyword evidence="3" id="KW-1185">Reference proteome</keyword>
<feature type="region of interest" description="Disordered" evidence="1">
    <location>
        <begin position="149"/>
        <end position="180"/>
    </location>
</feature>
<evidence type="ECO:0000313" key="2">
    <source>
        <dbReference type="EMBL" id="TKY89780.1"/>
    </source>
</evidence>
<proteinExistence type="predicted"/>
<feature type="compositionally biased region" description="Low complexity" evidence="1">
    <location>
        <begin position="149"/>
        <end position="159"/>
    </location>
</feature>
<evidence type="ECO:0000313" key="3">
    <source>
        <dbReference type="Proteomes" id="UP000306050"/>
    </source>
</evidence>
<dbReference type="RefSeq" id="XP_029741765.1">
    <property type="nucleotide sequence ID" value="XM_029881677.1"/>
</dbReference>